<dbReference type="InterPro" id="IPR010502">
    <property type="entry name" value="Carb-bd_dom_fam9"/>
</dbReference>
<dbReference type="EMBL" id="PDUD01000026">
    <property type="protein sequence ID" value="PHN04235.1"/>
    <property type="molecule type" value="Genomic_DNA"/>
</dbReference>
<gene>
    <name evidence="2" type="ORF">CRP01_21990</name>
</gene>
<keyword evidence="2" id="KW-0378">Hydrolase</keyword>
<keyword evidence="2" id="KW-0858">Xylan degradation</keyword>
<keyword evidence="2" id="KW-0624">Polysaccharide degradation</keyword>
<keyword evidence="3" id="KW-1185">Reference proteome</keyword>
<dbReference type="GO" id="GO:0045493">
    <property type="term" value="P:xylan catabolic process"/>
    <property type="evidence" value="ECO:0007669"/>
    <property type="project" value="UniProtKB-KW"/>
</dbReference>
<name>A0A2D0N6W4_FLAN2</name>
<dbReference type="Pfam" id="PF06452">
    <property type="entry name" value="CBM9_1"/>
    <property type="match status" value="1"/>
</dbReference>
<dbReference type="GO" id="GO:0030246">
    <property type="term" value="F:carbohydrate binding"/>
    <property type="evidence" value="ECO:0007669"/>
    <property type="project" value="InterPro"/>
</dbReference>
<dbReference type="OrthoDB" id="9801646at2"/>
<evidence type="ECO:0000313" key="3">
    <source>
        <dbReference type="Proteomes" id="UP000223913"/>
    </source>
</evidence>
<evidence type="ECO:0000313" key="2">
    <source>
        <dbReference type="EMBL" id="PHN04235.1"/>
    </source>
</evidence>
<organism evidence="2 3">
    <name type="scientific">Flavilitoribacter nigricans (strain ATCC 23147 / DSM 23189 / NBRC 102662 / NCIMB 1420 / SS-2)</name>
    <name type="common">Lewinella nigricans</name>
    <dbReference type="NCBI Taxonomy" id="1122177"/>
    <lineage>
        <taxon>Bacteria</taxon>
        <taxon>Pseudomonadati</taxon>
        <taxon>Bacteroidota</taxon>
        <taxon>Saprospiria</taxon>
        <taxon>Saprospirales</taxon>
        <taxon>Lewinellaceae</taxon>
        <taxon>Flavilitoribacter</taxon>
    </lineage>
</organism>
<dbReference type="Proteomes" id="UP000223913">
    <property type="component" value="Unassembled WGS sequence"/>
</dbReference>
<reference evidence="2 3" key="1">
    <citation type="submission" date="2017-10" db="EMBL/GenBank/DDBJ databases">
        <title>The draft genome sequence of Lewinella nigricans NBRC 102662.</title>
        <authorList>
            <person name="Wang K."/>
        </authorList>
    </citation>
    <scope>NUCLEOTIDE SEQUENCE [LARGE SCALE GENOMIC DNA]</scope>
    <source>
        <strain evidence="2 3">NBRC 102662</strain>
    </source>
</reference>
<comment type="caution">
    <text evidence="2">The sequence shown here is derived from an EMBL/GenBank/DDBJ whole genome shotgun (WGS) entry which is preliminary data.</text>
</comment>
<dbReference type="CDD" id="cd09620">
    <property type="entry name" value="CBM9_like_3"/>
    <property type="match status" value="1"/>
</dbReference>
<keyword evidence="2" id="KW-0326">Glycosidase</keyword>
<feature type="domain" description="Carbohydrate-binding" evidence="1">
    <location>
        <begin position="44"/>
        <end position="236"/>
    </location>
</feature>
<proteinExistence type="predicted"/>
<dbReference type="SUPFAM" id="SSF49344">
    <property type="entry name" value="CBD9-like"/>
    <property type="match status" value="1"/>
</dbReference>
<protein>
    <submittedName>
        <fullName evidence="2">Endoxylanase</fullName>
    </submittedName>
</protein>
<dbReference type="AlphaFoldDB" id="A0A2D0N6W4"/>
<dbReference type="GO" id="GO:0004553">
    <property type="term" value="F:hydrolase activity, hydrolyzing O-glycosyl compounds"/>
    <property type="evidence" value="ECO:0007669"/>
    <property type="project" value="InterPro"/>
</dbReference>
<accession>A0A2D0N6W4</accession>
<evidence type="ECO:0000259" key="1">
    <source>
        <dbReference type="Pfam" id="PF06452"/>
    </source>
</evidence>
<sequence>MHHHPIAHILVSILILSIAACQSDNMKRYEVRKADRPVQLSGMGTDQIWESAVALSDFTFPWRSETAPATTFRALWDDNHFYFLYRALDPEIISKQEGLGERDVVDSDRVEIFFKADDRMDPYHALEMDALGRVLDTKGIYYRNVDYDWDWPDGHLQLKASTDADGYWVEGSISLESLRQLGLYQDDHLLKAGLFRGDYRRVDKDETEVRWISWVMPDSEKPDFHIPSSFGELLLVE</sequence>
<dbReference type="Gene3D" id="2.60.40.1190">
    <property type="match status" value="1"/>
</dbReference>
<keyword evidence="2" id="KW-0119">Carbohydrate metabolism</keyword>